<evidence type="ECO:0008006" key="4">
    <source>
        <dbReference type="Google" id="ProtNLM"/>
    </source>
</evidence>
<accession>A0ABP8F6W1</accession>
<dbReference type="Pfam" id="PF02620">
    <property type="entry name" value="YceD"/>
    <property type="match status" value="1"/>
</dbReference>
<evidence type="ECO:0000313" key="2">
    <source>
        <dbReference type="EMBL" id="GAA4296092.1"/>
    </source>
</evidence>
<dbReference type="RefSeq" id="WP_345161543.1">
    <property type="nucleotide sequence ID" value="NZ_BAABGX010000001.1"/>
</dbReference>
<feature type="compositionally biased region" description="Acidic residues" evidence="1">
    <location>
        <begin position="159"/>
        <end position="171"/>
    </location>
</feature>
<feature type="compositionally biased region" description="Acidic residues" evidence="1">
    <location>
        <begin position="138"/>
        <end position="149"/>
    </location>
</feature>
<comment type="caution">
    <text evidence="2">The sequence shown here is derived from an EMBL/GenBank/DDBJ whole genome shotgun (WGS) entry which is preliminary data.</text>
</comment>
<feature type="region of interest" description="Disordered" evidence="1">
    <location>
        <begin position="138"/>
        <end position="183"/>
    </location>
</feature>
<dbReference type="Proteomes" id="UP001501844">
    <property type="component" value="Unassembled WGS sequence"/>
</dbReference>
<sequence>MKEIKKYDIHLTKLSNKTHEYEFELGNPFFEMFSQELIHGGNLKARVVLKKSELLLHFTFYINGEVRVTCDRSLEEFNLPLDIERVLLVRFGPEDLEMDENVLQIVPETQFINIAQHLYDFIGLAVPMKKLHPRFIEEAGDEDEEDESEGLLIYTTGTADEEEDDDDEDGPVDPRFEALRKIK</sequence>
<keyword evidence="3" id="KW-1185">Reference proteome</keyword>
<feature type="compositionally biased region" description="Basic and acidic residues" evidence="1">
    <location>
        <begin position="172"/>
        <end position="183"/>
    </location>
</feature>
<reference evidence="3" key="1">
    <citation type="journal article" date="2019" name="Int. J. Syst. Evol. Microbiol.">
        <title>The Global Catalogue of Microorganisms (GCM) 10K type strain sequencing project: providing services to taxonomists for standard genome sequencing and annotation.</title>
        <authorList>
            <consortium name="The Broad Institute Genomics Platform"/>
            <consortium name="The Broad Institute Genome Sequencing Center for Infectious Disease"/>
            <person name="Wu L."/>
            <person name="Ma J."/>
        </authorList>
    </citation>
    <scope>NUCLEOTIDE SEQUENCE [LARGE SCALE GENOMIC DNA]</scope>
    <source>
        <strain evidence="3">JCM 17917</strain>
    </source>
</reference>
<dbReference type="EMBL" id="BAABGX010000001">
    <property type="protein sequence ID" value="GAA4296092.1"/>
    <property type="molecule type" value="Genomic_DNA"/>
</dbReference>
<evidence type="ECO:0000256" key="1">
    <source>
        <dbReference type="SAM" id="MobiDB-lite"/>
    </source>
</evidence>
<protein>
    <recommendedName>
        <fullName evidence="4">DUF177 domain-containing protein</fullName>
    </recommendedName>
</protein>
<proteinExistence type="predicted"/>
<dbReference type="InterPro" id="IPR003772">
    <property type="entry name" value="YceD"/>
</dbReference>
<evidence type="ECO:0000313" key="3">
    <source>
        <dbReference type="Proteomes" id="UP001501844"/>
    </source>
</evidence>
<organism evidence="2 3">
    <name type="scientific">Nibribacter koreensis</name>
    <dbReference type="NCBI Taxonomy" id="1084519"/>
    <lineage>
        <taxon>Bacteria</taxon>
        <taxon>Pseudomonadati</taxon>
        <taxon>Bacteroidota</taxon>
        <taxon>Cytophagia</taxon>
        <taxon>Cytophagales</taxon>
        <taxon>Hymenobacteraceae</taxon>
        <taxon>Nibribacter</taxon>
    </lineage>
</organism>
<name>A0ABP8F6W1_9BACT</name>
<gene>
    <name evidence="2" type="ORF">GCM10023183_02610</name>
</gene>